<dbReference type="PANTHER" id="PTHR42973">
    <property type="entry name" value="BINDING OXIDOREDUCTASE, PUTATIVE (AFU_ORTHOLOGUE AFUA_1G17690)-RELATED"/>
    <property type="match status" value="1"/>
</dbReference>
<evidence type="ECO:0000256" key="3">
    <source>
        <dbReference type="ARBA" id="ARBA00022630"/>
    </source>
</evidence>
<evidence type="ECO:0000256" key="1">
    <source>
        <dbReference type="ARBA" id="ARBA00001974"/>
    </source>
</evidence>
<keyword evidence="4" id="KW-0274">FAD</keyword>
<evidence type="ECO:0000256" key="6">
    <source>
        <dbReference type="SAM" id="MobiDB-lite"/>
    </source>
</evidence>
<dbReference type="PANTHER" id="PTHR42973:SF39">
    <property type="entry name" value="FAD-BINDING PCMH-TYPE DOMAIN-CONTAINING PROTEIN"/>
    <property type="match status" value="1"/>
</dbReference>
<dbReference type="InterPro" id="IPR006094">
    <property type="entry name" value="Oxid_FAD_bind_N"/>
</dbReference>
<dbReference type="Gene3D" id="3.40.462.20">
    <property type="match status" value="1"/>
</dbReference>
<evidence type="ECO:0000256" key="2">
    <source>
        <dbReference type="ARBA" id="ARBA00005466"/>
    </source>
</evidence>
<organism evidence="8 9">
    <name type="scientific">Nonomuraea indica</name>
    <dbReference type="NCBI Taxonomy" id="1581193"/>
    <lineage>
        <taxon>Bacteria</taxon>
        <taxon>Bacillati</taxon>
        <taxon>Actinomycetota</taxon>
        <taxon>Actinomycetes</taxon>
        <taxon>Streptosporangiales</taxon>
        <taxon>Streptosporangiaceae</taxon>
        <taxon>Nonomuraea</taxon>
    </lineage>
</organism>
<dbReference type="InterPro" id="IPR036318">
    <property type="entry name" value="FAD-bd_PCMH-like_sf"/>
</dbReference>
<comment type="cofactor">
    <cofactor evidence="1">
        <name>FAD</name>
        <dbReference type="ChEBI" id="CHEBI:57692"/>
    </cofactor>
</comment>
<dbReference type="PROSITE" id="PS51318">
    <property type="entry name" value="TAT"/>
    <property type="match status" value="1"/>
</dbReference>
<name>A0ABW8ABQ8_9ACTN</name>
<feature type="region of interest" description="Disordered" evidence="6">
    <location>
        <begin position="540"/>
        <end position="572"/>
    </location>
</feature>
<dbReference type="Proteomes" id="UP001612928">
    <property type="component" value="Unassembled WGS sequence"/>
</dbReference>
<keyword evidence="3" id="KW-0285">Flavoprotein</keyword>
<comment type="caution">
    <text evidence="8">The sequence shown here is derived from an EMBL/GenBank/DDBJ whole genome shotgun (WGS) entry which is preliminary data.</text>
</comment>
<sequence>MADATRRGFLGTMTAMGGAAVATAVVEGADARADTLSRACPPTPGMVSVGPDDPRYQDLILRGYNARFLGNPETVHVVHSAGQVVRAVDQAVRAGKRIVARGGGHCFENFVDDPSAQVVIDLSQMNGVSYDPRHHAFAVEAGATLGQVYRSLYLGWGVTLPAGTCPSVGVGGHVAGGGYGLLSRRHGLVVDHLHGVEVVVVDRSGRARVVVATRERDDPHHDLWWAHTGGGGGNFGIVTRYLMRSPHATRRTGPAGLLPAPPAGILACQMSWDWARLTPSAFAGLLDNYGRWQRGPMAEPVYAGMDTTLAMPHRTGGRIGLTALLDASGPAAEEAMGRFVEAMGQGVGEPLIEVFGTAPYLRLVTSSTDAAGSFYLRSKSKCGYLRAPWTARQVETVYRHLTEGEEDPGGAVYLNSFGGAVNKVAADATAFPHRSSSMIAFYDVGWYDPAQDDDRLAWVRRLYREVYEETGGVPVPDERNDGAYINYPDLDLADPAHNTSGTAWHALYYKDNYARLQRVKARFDPLDLFHHGLSVRPPGADAPVRKAAVPAGGGRLPRPEPESYARPAAPAHGVAHRILDARR</sequence>
<gene>
    <name evidence="8" type="ORF">ACIBP5_26075</name>
</gene>
<evidence type="ECO:0000259" key="7">
    <source>
        <dbReference type="PROSITE" id="PS51387"/>
    </source>
</evidence>
<evidence type="ECO:0000313" key="8">
    <source>
        <dbReference type="EMBL" id="MFI7443452.1"/>
    </source>
</evidence>
<proteinExistence type="inferred from homology"/>
<dbReference type="InterPro" id="IPR012951">
    <property type="entry name" value="BBE"/>
</dbReference>
<reference evidence="8 9" key="1">
    <citation type="submission" date="2024-10" db="EMBL/GenBank/DDBJ databases">
        <title>The Natural Products Discovery Center: Release of the First 8490 Sequenced Strains for Exploring Actinobacteria Biosynthetic Diversity.</title>
        <authorList>
            <person name="Kalkreuter E."/>
            <person name="Kautsar S.A."/>
            <person name="Yang D."/>
            <person name="Bader C.D."/>
            <person name="Teijaro C.N."/>
            <person name="Fluegel L."/>
            <person name="Davis C.M."/>
            <person name="Simpson J.R."/>
            <person name="Lauterbach L."/>
            <person name="Steele A.D."/>
            <person name="Gui C."/>
            <person name="Meng S."/>
            <person name="Li G."/>
            <person name="Viehrig K."/>
            <person name="Ye F."/>
            <person name="Su P."/>
            <person name="Kiefer A.F."/>
            <person name="Nichols A."/>
            <person name="Cepeda A.J."/>
            <person name="Yan W."/>
            <person name="Fan B."/>
            <person name="Jiang Y."/>
            <person name="Adhikari A."/>
            <person name="Zheng C.-J."/>
            <person name="Schuster L."/>
            <person name="Cowan T.M."/>
            <person name="Smanski M.J."/>
            <person name="Chevrette M.G."/>
            <person name="De Carvalho L.P.S."/>
            <person name="Shen B."/>
        </authorList>
    </citation>
    <scope>NUCLEOTIDE SEQUENCE [LARGE SCALE GENOMIC DNA]</scope>
    <source>
        <strain evidence="8 9">NPDC049503</strain>
    </source>
</reference>
<feature type="domain" description="FAD-binding PCMH-type" evidence="7">
    <location>
        <begin position="68"/>
        <end position="248"/>
    </location>
</feature>
<evidence type="ECO:0000256" key="5">
    <source>
        <dbReference type="ARBA" id="ARBA00023002"/>
    </source>
</evidence>
<dbReference type="Pfam" id="PF08031">
    <property type="entry name" value="BBE"/>
    <property type="match status" value="1"/>
</dbReference>
<accession>A0ABW8ABQ8</accession>
<evidence type="ECO:0000313" key="9">
    <source>
        <dbReference type="Proteomes" id="UP001612928"/>
    </source>
</evidence>
<dbReference type="SUPFAM" id="SSF56176">
    <property type="entry name" value="FAD-binding/transporter-associated domain-like"/>
    <property type="match status" value="1"/>
</dbReference>
<dbReference type="Pfam" id="PF01565">
    <property type="entry name" value="FAD_binding_4"/>
    <property type="match status" value="1"/>
</dbReference>
<dbReference type="PROSITE" id="PS51387">
    <property type="entry name" value="FAD_PCMH"/>
    <property type="match status" value="1"/>
</dbReference>
<dbReference type="EMBL" id="JBITMB010000006">
    <property type="protein sequence ID" value="MFI7443452.1"/>
    <property type="molecule type" value="Genomic_DNA"/>
</dbReference>
<dbReference type="InterPro" id="IPR050416">
    <property type="entry name" value="FAD-linked_Oxidoreductase"/>
</dbReference>
<dbReference type="InterPro" id="IPR016169">
    <property type="entry name" value="FAD-bd_PCMH_sub2"/>
</dbReference>
<evidence type="ECO:0000256" key="4">
    <source>
        <dbReference type="ARBA" id="ARBA00022827"/>
    </source>
</evidence>
<dbReference type="Gene3D" id="3.30.465.10">
    <property type="match status" value="1"/>
</dbReference>
<keyword evidence="9" id="KW-1185">Reference proteome</keyword>
<protein>
    <submittedName>
        <fullName evidence="8">FAD-binding oxidoreductase</fullName>
    </submittedName>
</protein>
<comment type="similarity">
    <text evidence="2">Belongs to the oxygen-dependent FAD-linked oxidoreductase family.</text>
</comment>
<dbReference type="RefSeq" id="WP_397023611.1">
    <property type="nucleotide sequence ID" value="NZ_JBITMB010000006.1"/>
</dbReference>
<keyword evidence="5" id="KW-0560">Oxidoreductase</keyword>
<dbReference type="InterPro" id="IPR016166">
    <property type="entry name" value="FAD-bd_PCMH"/>
</dbReference>
<dbReference type="InterPro" id="IPR006311">
    <property type="entry name" value="TAT_signal"/>
</dbReference>